<accession>A0ABX1JRA7</accession>
<proteinExistence type="predicted"/>
<organism evidence="2 3">
    <name type="scientific">Arthrobacter deserti</name>
    <dbReference type="NCBI Taxonomy" id="1742687"/>
    <lineage>
        <taxon>Bacteria</taxon>
        <taxon>Bacillati</taxon>
        <taxon>Actinomycetota</taxon>
        <taxon>Actinomycetes</taxon>
        <taxon>Micrococcales</taxon>
        <taxon>Micrococcaceae</taxon>
        <taxon>Arthrobacter</taxon>
    </lineage>
</organism>
<evidence type="ECO:0000313" key="2">
    <source>
        <dbReference type="EMBL" id="NKX51601.1"/>
    </source>
</evidence>
<gene>
    <name evidence="2" type="ORF">HER39_13700</name>
</gene>
<name>A0ABX1JRA7_9MICC</name>
<sequence length="165" mass="17980">MRITGIRDVSECSAPERGTLMRLIPESGGALPPVELGTSGGNTRSGAWTSDPAGGKRPFFPGRTIALDQGEEEQLPVELSPDRQGAVCRPELEMTVLVDGREQLQRIPGDGRLVPVMKPEDDGAERQYSAVYLGGRLCPKYVPAAPGWWSNPDFRQVCRPDHQRG</sequence>
<comment type="caution">
    <text evidence="2">The sequence shown here is derived from an EMBL/GenBank/DDBJ whole genome shotgun (WGS) entry which is preliminary data.</text>
</comment>
<reference evidence="2 3" key="1">
    <citation type="submission" date="2020-04" db="EMBL/GenBank/DDBJ databases">
        <authorList>
            <person name="Liu S."/>
        </authorList>
    </citation>
    <scope>NUCLEOTIDE SEQUENCE [LARGE SCALE GENOMIC DNA]</scope>
    <source>
        <strain evidence="2 3">CGMCC 1.15091</strain>
    </source>
</reference>
<evidence type="ECO:0000313" key="3">
    <source>
        <dbReference type="Proteomes" id="UP000523795"/>
    </source>
</evidence>
<dbReference type="EMBL" id="JAAZSR010000263">
    <property type="protein sequence ID" value="NKX51601.1"/>
    <property type="molecule type" value="Genomic_DNA"/>
</dbReference>
<protein>
    <submittedName>
        <fullName evidence="2">Uncharacterized protein</fullName>
    </submittedName>
</protein>
<dbReference type="Proteomes" id="UP000523795">
    <property type="component" value="Unassembled WGS sequence"/>
</dbReference>
<evidence type="ECO:0000256" key="1">
    <source>
        <dbReference type="SAM" id="MobiDB-lite"/>
    </source>
</evidence>
<keyword evidence="3" id="KW-1185">Reference proteome</keyword>
<feature type="region of interest" description="Disordered" evidence="1">
    <location>
        <begin position="24"/>
        <end position="63"/>
    </location>
</feature>